<keyword evidence="2" id="KW-1185">Reference proteome</keyword>
<dbReference type="InterPro" id="IPR041881">
    <property type="entry name" value="PqqD_sf"/>
</dbReference>
<comment type="caution">
    <text evidence="1">The sequence shown here is derived from an EMBL/GenBank/DDBJ whole genome shotgun (WGS) entry which is preliminary data.</text>
</comment>
<proteinExistence type="predicted"/>
<dbReference type="Proteomes" id="UP001589747">
    <property type="component" value="Unassembled WGS sequence"/>
</dbReference>
<sequence length="96" mass="10874">MGQTYKVELDDRIVQEPGNIVSDMDGETVMLSIERGKYYNFSEVGGSIWQAVRQPSTVREVVAAIMAEYEVDEQECRLEVVAYLEKLLAEGLVTKR</sequence>
<organism evidence="1 2">
    <name type="scientific">Paenibacillus aurantiacus</name>
    <dbReference type="NCBI Taxonomy" id="1936118"/>
    <lineage>
        <taxon>Bacteria</taxon>
        <taxon>Bacillati</taxon>
        <taxon>Bacillota</taxon>
        <taxon>Bacilli</taxon>
        <taxon>Bacillales</taxon>
        <taxon>Paenibacillaceae</taxon>
        <taxon>Paenibacillus</taxon>
    </lineage>
</organism>
<dbReference type="NCBIfam" id="NF033536">
    <property type="entry name" value="lasso_PqqD_Bac"/>
    <property type="match status" value="1"/>
</dbReference>
<dbReference type="RefSeq" id="WP_377490102.1">
    <property type="nucleotide sequence ID" value="NZ_JBHMDO010000008.1"/>
</dbReference>
<dbReference type="InterPro" id="IPR008792">
    <property type="entry name" value="PQQD"/>
</dbReference>
<protein>
    <submittedName>
        <fullName evidence="1">Lasso peptide biosynthesis PqqD family chaperone</fullName>
    </submittedName>
</protein>
<reference evidence="1 2" key="1">
    <citation type="submission" date="2024-09" db="EMBL/GenBank/DDBJ databases">
        <authorList>
            <person name="Sun Q."/>
            <person name="Mori K."/>
        </authorList>
    </citation>
    <scope>NUCLEOTIDE SEQUENCE [LARGE SCALE GENOMIC DNA]</scope>
    <source>
        <strain evidence="1 2">TISTR 2452</strain>
    </source>
</reference>
<evidence type="ECO:0000313" key="2">
    <source>
        <dbReference type="Proteomes" id="UP001589747"/>
    </source>
</evidence>
<gene>
    <name evidence="1" type="ORF">ACFFSY_03775</name>
</gene>
<dbReference type="Pfam" id="PF05402">
    <property type="entry name" value="PqqD"/>
    <property type="match status" value="1"/>
</dbReference>
<evidence type="ECO:0000313" key="1">
    <source>
        <dbReference type="EMBL" id="MFB9325040.1"/>
    </source>
</evidence>
<dbReference type="EMBL" id="JBHMDO010000008">
    <property type="protein sequence ID" value="MFB9325040.1"/>
    <property type="molecule type" value="Genomic_DNA"/>
</dbReference>
<name>A0ABV5KIJ9_9BACL</name>
<accession>A0ABV5KIJ9</accession>
<dbReference type="Gene3D" id="1.10.10.1150">
    <property type="entry name" value="Coenzyme PQQ synthesis protein D (PqqD)"/>
    <property type="match status" value="1"/>
</dbReference>